<evidence type="ECO:0000313" key="17">
    <source>
        <dbReference type="EMBL" id="KAF6267558.1"/>
    </source>
</evidence>
<dbReference type="GO" id="GO:0003756">
    <property type="term" value="F:protein disulfide isomerase activity"/>
    <property type="evidence" value="ECO:0007669"/>
    <property type="project" value="UniProtKB-EC"/>
</dbReference>
<evidence type="ECO:0000256" key="15">
    <source>
        <dbReference type="SAM" id="SignalP"/>
    </source>
</evidence>
<dbReference type="AlphaFoldDB" id="A0A7J7QUH2"/>
<evidence type="ECO:0000313" key="18">
    <source>
        <dbReference type="Proteomes" id="UP000527355"/>
    </source>
</evidence>
<dbReference type="CDD" id="cd00064">
    <property type="entry name" value="FU"/>
    <property type="match status" value="2"/>
</dbReference>
<dbReference type="InterPro" id="IPR018097">
    <property type="entry name" value="EGF_Ca-bd_CS"/>
</dbReference>
<dbReference type="OrthoDB" id="19903at2759"/>
<evidence type="ECO:0000256" key="10">
    <source>
        <dbReference type="ARBA" id="ARBA00023284"/>
    </source>
</evidence>
<feature type="disulfide bond" evidence="13">
    <location>
        <begin position="167"/>
        <end position="176"/>
    </location>
</feature>
<dbReference type="VEuPathDB" id="HostDB:GeneID_118657378"/>
<feature type="domain" description="EGF-like" evidence="16">
    <location>
        <begin position="135"/>
        <end position="177"/>
    </location>
</feature>
<dbReference type="PROSITE" id="PS01187">
    <property type="entry name" value="EGF_CA"/>
    <property type="match status" value="1"/>
</dbReference>
<comment type="caution">
    <text evidence="17">The sequence shown here is derived from an EMBL/GenBank/DDBJ whole genome shotgun (WGS) entry which is preliminary data.</text>
</comment>
<evidence type="ECO:0000259" key="16">
    <source>
        <dbReference type="PROSITE" id="PS50026"/>
    </source>
</evidence>
<evidence type="ECO:0000256" key="7">
    <source>
        <dbReference type="ARBA" id="ARBA00023157"/>
    </source>
</evidence>
<keyword evidence="8" id="KW-0325">Glycoprotein</keyword>
<evidence type="ECO:0000256" key="5">
    <source>
        <dbReference type="ARBA" id="ARBA00022729"/>
    </source>
</evidence>
<evidence type="ECO:0000256" key="4">
    <source>
        <dbReference type="ARBA" id="ARBA00022536"/>
    </source>
</evidence>
<comment type="caution">
    <text evidence="13">Lacks conserved residue(s) required for the propagation of feature annotation.</text>
</comment>
<dbReference type="SMART" id="SM00261">
    <property type="entry name" value="FU"/>
    <property type="match status" value="2"/>
</dbReference>
<dbReference type="SUPFAM" id="SSF57184">
    <property type="entry name" value="Growth factor receptor domain"/>
    <property type="match status" value="1"/>
</dbReference>
<feature type="chain" id="PRO_5029695986" description="protein disulfide-isomerase" evidence="15">
    <location>
        <begin position="26"/>
        <end position="354"/>
    </location>
</feature>
<evidence type="ECO:0000256" key="13">
    <source>
        <dbReference type="PROSITE-ProRule" id="PRU00076"/>
    </source>
</evidence>
<dbReference type="PROSITE" id="PS50026">
    <property type="entry name" value="EGF_3"/>
    <property type="match status" value="2"/>
</dbReference>
<evidence type="ECO:0000256" key="2">
    <source>
        <dbReference type="ARBA" id="ARBA00005897"/>
    </source>
</evidence>
<dbReference type="PROSITE" id="PS01248">
    <property type="entry name" value="EGF_LAM_1"/>
    <property type="match status" value="1"/>
</dbReference>
<protein>
    <recommendedName>
        <fullName evidence="3">protein disulfide-isomerase</fullName>
        <ecNumber evidence="3">5.3.4.1</ecNumber>
    </recommendedName>
    <alternativeName>
        <fullName evidence="12">Cysteine-rich with EGF-like domain protein 1</fullName>
    </alternativeName>
</protein>
<keyword evidence="10" id="KW-0676">Redox-active center</keyword>
<dbReference type="InterPro" id="IPR002049">
    <property type="entry name" value="LE_dom"/>
</dbReference>
<dbReference type="InterPro" id="IPR000152">
    <property type="entry name" value="EGF-type_Asp/Asn_hydroxyl_site"/>
</dbReference>
<evidence type="ECO:0000256" key="14">
    <source>
        <dbReference type="SAM" id="MobiDB-lite"/>
    </source>
</evidence>
<gene>
    <name evidence="17" type="ORF">mMyoMyo1_003330</name>
</gene>
<keyword evidence="9" id="KW-0413">Isomerase</keyword>
<keyword evidence="6" id="KW-0677">Repeat</keyword>
<dbReference type="InterPro" id="IPR050751">
    <property type="entry name" value="ECM_structural_protein"/>
</dbReference>
<feature type="region of interest" description="Disordered" evidence="14">
    <location>
        <begin position="330"/>
        <end position="354"/>
    </location>
</feature>
<evidence type="ECO:0000256" key="12">
    <source>
        <dbReference type="ARBA" id="ARBA00049822"/>
    </source>
</evidence>
<keyword evidence="5 15" id="KW-0732">Signal</keyword>
<dbReference type="PROSITE" id="PS01186">
    <property type="entry name" value="EGF_2"/>
    <property type="match status" value="1"/>
</dbReference>
<feature type="domain" description="EGF-like" evidence="16">
    <location>
        <begin position="289"/>
        <end position="330"/>
    </location>
</feature>
<dbReference type="Gene3D" id="2.90.20.10">
    <property type="entry name" value="Plasmodium vivax P25 domain"/>
    <property type="match status" value="1"/>
</dbReference>
<dbReference type="CDD" id="cd00054">
    <property type="entry name" value="EGF_CA"/>
    <property type="match status" value="1"/>
</dbReference>
<name>A0A7J7QUH2_MYOMY</name>
<sequence length="354" mass="38387">MLPPARAALGLLLGLLLGLPRGASPKPTPCKRCRELVDKFNQGMVDTAKKNFGGGNTAWEEKSLSKYESSEVRLMEIVESLCESSDFECNRLVEEHEEQLEAWWLRRKKEHPDLFEWFCVKTLKVCCSPGTYGPDCLACQGGSERPCSGNGRCSGDGSRQGDGSCQCHPGYRGALCTDCVDGYFSALRNATHSVCTACDESCKLCTGPTNRDCSQCQEGWTPEDGACVDVDECAAETPPCGEQQFCENTRGSFQCEECDPTCVGCTGKGPGQCQECIAGYTKESGQCADVDECSLPEKPCLRKHENCYNTPGSYVCVCPDGFEETEDACVQAPQPAGAEVTEESPTQPPSREDL</sequence>
<comment type="catalytic activity">
    <reaction evidence="1">
        <text>Catalyzes the rearrangement of -S-S- bonds in proteins.</text>
        <dbReference type="EC" id="5.3.4.1"/>
    </reaction>
</comment>
<evidence type="ECO:0000256" key="9">
    <source>
        <dbReference type="ARBA" id="ARBA00023235"/>
    </source>
</evidence>
<proteinExistence type="inferred from homology"/>
<dbReference type="PANTHER" id="PTHR24034:SF110">
    <property type="entry name" value="PROTEIN DISULFIDE ISOMERASE CRELD2"/>
    <property type="match status" value="1"/>
</dbReference>
<dbReference type="EC" id="5.3.4.1" evidence="3"/>
<reference evidence="17 18" key="1">
    <citation type="journal article" date="2020" name="Nature">
        <title>Six reference-quality genomes reveal evolution of bat adaptations.</title>
        <authorList>
            <person name="Jebb D."/>
            <person name="Huang Z."/>
            <person name="Pippel M."/>
            <person name="Hughes G.M."/>
            <person name="Lavrichenko K."/>
            <person name="Devanna P."/>
            <person name="Winkler S."/>
            <person name="Jermiin L.S."/>
            <person name="Skirmuntt E.C."/>
            <person name="Katzourakis A."/>
            <person name="Burkitt-Gray L."/>
            <person name="Ray D.A."/>
            <person name="Sullivan K.A.M."/>
            <person name="Roscito J.G."/>
            <person name="Kirilenko B.M."/>
            <person name="Davalos L.M."/>
            <person name="Corthals A.P."/>
            <person name="Power M.L."/>
            <person name="Jones G."/>
            <person name="Ransome R.D."/>
            <person name="Dechmann D.K.N."/>
            <person name="Locatelli A.G."/>
            <person name="Puechmaille S.J."/>
            <person name="Fedrigo O."/>
            <person name="Jarvis E.D."/>
            <person name="Hiller M."/>
            <person name="Vernes S.C."/>
            <person name="Myers E.W."/>
            <person name="Teeling E.C."/>
        </authorList>
    </citation>
    <scope>NUCLEOTIDE SEQUENCE [LARGE SCALE GENOMIC DNA]</scope>
    <source>
        <strain evidence="17">MMyoMyo1</strain>
        <tissue evidence="17">Flight muscle</tissue>
    </source>
</reference>
<dbReference type="FunFam" id="2.10.25.10:FF:000038">
    <property type="entry name" value="Fibrillin 2"/>
    <property type="match status" value="1"/>
</dbReference>
<dbReference type="EMBL" id="JABWUV010000054">
    <property type="protein sequence ID" value="KAF6267558.1"/>
    <property type="molecule type" value="Genomic_DNA"/>
</dbReference>
<dbReference type="InterPro" id="IPR000742">
    <property type="entry name" value="EGF"/>
</dbReference>
<dbReference type="PANTHER" id="PTHR24034">
    <property type="entry name" value="EGF-LIKE DOMAIN-CONTAINING PROTEIN"/>
    <property type="match status" value="1"/>
</dbReference>
<evidence type="ECO:0000256" key="1">
    <source>
        <dbReference type="ARBA" id="ARBA00001182"/>
    </source>
</evidence>
<dbReference type="SMART" id="SM00179">
    <property type="entry name" value="EGF_CA"/>
    <property type="match status" value="2"/>
</dbReference>
<dbReference type="InterPro" id="IPR049883">
    <property type="entry name" value="NOTCH1_EGF-like"/>
</dbReference>
<comment type="function">
    <text evidence="11">Protein disulfide isomerase. Promotes the localization of acetylcholine receptors (AChRs) to the plasma membrane.</text>
</comment>
<dbReference type="InterPro" id="IPR006212">
    <property type="entry name" value="Furin_repeat"/>
</dbReference>
<dbReference type="InterPro" id="IPR001881">
    <property type="entry name" value="EGF-like_Ca-bd_dom"/>
</dbReference>
<organism evidence="17 18">
    <name type="scientific">Myotis myotis</name>
    <name type="common">Greater mouse-eared bat</name>
    <name type="synonym">Vespertilio myotis</name>
    <dbReference type="NCBI Taxonomy" id="51298"/>
    <lineage>
        <taxon>Eukaryota</taxon>
        <taxon>Metazoa</taxon>
        <taxon>Chordata</taxon>
        <taxon>Craniata</taxon>
        <taxon>Vertebrata</taxon>
        <taxon>Euteleostomi</taxon>
        <taxon>Mammalia</taxon>
        <taxon>Eutheria</taxon>
        <taxon>Laurasiatheria</taxon>
        <taxon>Chiroptera</taxon>
        <taxon>Yangochiroptera</taxon>
        <taxon>Vespertilionidae</taxon>
        <taxon>Myotis</taxon>
    </lineage>
</organism>
<dbReference type="Gene3D" id="2.10.25.10">
    <property type="entry name" value="Laminin"/>
    <property type="match status" value="1"/>
</dbReference>
<dbReference type="Proteomes" id="UP000527355">
    <property type="component" value="Unassembled WGS sequence"/>
</dbReference>
<keyword evidence="4 13" id="KW-0245">EGF-like domain</keyword>
<dbReference type="SMART" id="SM00181">
    <property type="entry name" value="EGF"/>
    <property type="match status" value="4"/>
</dbReference>
<dbReference type="PROSITE" id="PS00022">
    <property type="entry name" value="EGF_1"/>
    <property type="match status" value="1"/>
</dbReference>
<evidence type="ECO:0000256" key="11">
    <source>
        <dbReference type="ARBA" id="ARBA00049626"/>
    </source>
</evidence>
<evidence type="ECO:0000256" key="8">
    <source>
        <dbReference type="ARBA" id="ARBA00023180"/>
    </source>
</evidence>
<dbReference type="InterPro" id="IPR009030">
    <property type="entry name" value="Growth_fac_rcpt_cys_sf"/>
</dbReference>
<keyword evidence="7 13" id="KW-1015">Disulfide bond</keyword>
<dbReference type="PROSITE" id="PS00010">
    <property type="entry name" value="ASX_HYDROXYL"/>
    <property type="match status" value="1"/>
</dbReference>
<dbReference type="GO" id="GO:0005509">
    <property type="term" value="F:calcium ion binding"/>
    <property type="evidence" value="ECO:0007669"/>
    <property type="project" value="InterPro"/>
</dbReference>
<feature type="signal peptide" evidence="15">
    <location>
        <begin position="1"/>
        <end position="25"/>
    </location>
</feature>
<evidence type="ECO:0000256" key="6">
    <source>
        <dbReference type="ARBA" id="ARBA00022737"/>
    </source>
</evidence>
<comment type="similarity">
    <text evidence="2">Belongs to the CRELD family.</text>
</comment>
<evidence type="ECO:0000256" key="3">
    <source>
        <dbReference type="ARBA" id="ARBA00012723"/>
    </source>
</evidence>
<dbReference type="Pfam" id="PF07645">
    <property type="entry name" value="EGF_CA"/>
    <property type="match status" value="2"/>
</dbReference>
<keyword evidence="18" id="KW-1185">Reference proteome</keyword>
<accession>A0A7J7QUH2</accession>